<dbReference type="Proteomes" id="UP000887565">
    <property type="component" value="Unplaced"/>
</dbReference>
<feature type="region of interest" description="Disordered" evidence="1">
    <location>
        <begin position="104"/>
        <end position="247"/>
    </location>
</feature>
<protein>
    <submittedName>
        <fullName evidence="4">Uncharacterized protein</fullName>
    </submittedName>
</protein>
<sequence>MCCFSLAILSDSHATSISPGWLMFGYNGYTIIIAIAALIIVLLICIIIFLLFRRSSKATAASNAVDQAYDGNEVDGAEDDGSGYPPPGAKGPFKIFKSRFRGGGKIQKSYPQRPGKYSSAPYKSGGTGESQIGGAGDEEGGEPYDQEGTGESGYGAMGQNEEATYQEEYPPQGYGRGLKSRAPFRGGRTGSALPPKYPPPFQTKRKKAPYQTLKQSGGPGRFPRPPAKRGLFGIGRGGRGYGAPGQY</sequence>
<dbReference type="WBParaSite" id="nRc.2.0.1.t14813-RA">
    <property type="protein sequence ID" value="nRc.2.0.1.t14813-RA"/>
    <property type="gene ID" value="nRc.2.0.1.g14813"/>
</dbReference>
<keyword evidence="2" id="KW-1133">Transmembrane helix</keyword>
<evidence type="ECO:0000256" key="2">
    <source>
        <dbReference type="SAM" id="Phobius"/>
    </source>
</evidence>
<feature type="compositionally biased region" description="Gly residues" evidence="1">
    <location>
        <begin position="232"/>
        <end position="247"/>
    </location>
</feature>
<reference evidence="4" key="1">
    <citation type="submission" date="2022-11" db="UniProtKB">
        <authorList>
            <consortium name="WormBaseParasite"/>
        </authorList>
    </citation>
    <scope>IDENTIFICATION</scope>
</reference>
<dbReference type="AlphaFoldDB" id="A0A915IMY9"/>
<evidence type="ECO:0000313" key="3">
    <source>
        <dbReference type="Proteomes" id="UP000887565"/>
    </source>
</evidence>
<feature type="compositionally biased region" description="Gly residues" evidence="1">
    <location>
        <begin position="125"/>
        <end position="135"/>
    </location>
</feature>
<feature type="transmembrane region" description="Helical" evidence="2">
    <location>
        <begin position="30"/>
        <end position="52"/>
    </location>
</feature>
<evidence type="ECO:0000256" key="1">
    <source>
        <dbReference type="SAM" id="MobiDB-lite"/>
    </source>
</evidence>
<proteinExistence type="predicted"/>
<feature type="compositionally biased region" description="Acidic residues" evidence="1">
    <location>
        <begin position="136"/>
        <end position="145"/>
    </location>
</feature>
<keyword evidence="2" id="KW-0472">Membrane</keyword>
<keyword evidence="3" id="KW-1185">Reference proteome</keyword>
<organism evidence="3 4">
    <name type="scientific">Romanomermis culicivorax</name>
    <name type="common">Nematode worm</name>
    <dbReference type="NCBI Taxonomy" id="13658"/>
    <lineage>
        <taxon>Eukaryota</taxon>
        <taxon>Metazoa</taxon>
        <taxon>Ecdysozoa</taxon>
        <taxon>Nematoda</taxon>
        <taxon>Enoplea</taxon>
        <taxon>Dorylaimia</taxon>
        <taxon>Mermithida</taxon>
        <taxon>Mermithoidea</taxon>
        <taxon>Mermithidae</taxon>
        <taxon>Romanomermis</taxon>
    </lineage>
</organism>
<keyword evidence="2" id="KW-0812">Transmembrane</keyword>
<accession>A0A915IMY9</accession>
<name>A0A915IMY9_ROMCU</name>
<evidence type="ECO:0000313" key="4">
    <source>
        <dbReference type="WBParaSite" id="nRc.2.0.1.t14813-RA"/>
    </source>
</evidence>